<keyword evidence="5" id="KW-1185">Reference proteome</keyword>
<keyword evidence="1" id="KW-0479">Metal-binding</keyword>
<evidence type="ECO:0000256" key="1">
    <source>
        <dbReference type="ARBA" id="ARBA00022723"/>
    </source>
</evidence>
<keyword evidence="2" id="KW-0106">Calcium</keyword>
<dbReference type="KEGG" id="dtl:H8F01_03490"/>
<proteinExistence type="predicted"/>
<evidence type="ECO:0000256" key="2">
    <source>
        <dbReference type="ARBA" id="ARBA00022837"/>
    </source>
</evidence>
<dbReference type="Pfam" id="PF05567">
    <property type="entry name" value="T4P_PilY1"/>
    <property type="match status" value="1"/>
</dbReference>
<evidence type="ECO:0000259" key="3">
    <source>
        <dbReference type="Pfam" id="PF05567"/>
    </source>
</evidence>
<evidence type="ECO:0000313" key="5">
    <source>
        <dbReference type="Proteomes" id="UP000515873"/>
    </source>
</evidence>
<name>A0A7G8Q629_9GAMM</name>
<dbReference type="EMBL" id="CP060412">
    <property type="protein sequence ID" value="QNK02237.1"/>
    <property type="molecule type" value="Genomic_DNA"/>
</dbReference>
<gene>
    <name evidence="4" type="ORF">H8F01_03490</name>
</gene>
<reference evidence="4 5" key="1">
    <citation type="submission" date="2020-08" db="EMBL/GenBank/DDBJ databases">
        <title>Dyella sp. G9 isolated from forest soil.</title>
        <authorList>
            <person name="Fu J."/>
            <person name="Qiu L."/>
        </authorList>
    </citation>
    <scope>NUCLEOTIDE SEQUENCE [LARGE SCALE GENOMIC DNA]</scope>
    <source>
        <strain evidence="4 5">G9</strain>
    </source>
</reference>
<protein>
    <submittedName>
        <fullName evidence="4">Pilus assembly protein PilY</fullName>
    </submittedName>
</protein>
<organism evidence="4 5">
    <name type="scientific">Dyella telluris</name>
    <dbReference type="NCBI Taxonomy" id="2763498"/>
    <lineage>
        <taxon>Bacteria</taxon>
        <taxon>Pseudomonadati</taxon>
        <taxon>Pseudomonadota</taxon>
        <taxon>Gammaproteobacteria</taxon>
        <taxon>Lysobacterales</taxon>
        <taxon>Rhodanobacteraceae</taxon>
        <taxon>Dyella</taxon>
    </lineage>
</organism>
<dbReference type="Proteomes" id="UP000515873">
    <property type="component" value="Chromosome"/>
</dbReference>
<dbReference type="AlphaFoldDB" id="A0A7G8Q629"/>
<sequence>MSNPYSLRRRAGRFLGRLLGTGAVVCVLGIASTPSWAVTVEQQPLIIQKSLPPNLVLMLDDSGSMAWDVMPDWKYLAGRNEDDLTYSVVNGVYYNPTVTYKAPIKADGTRYADAAFDAAWYDGFNTGTGKVDLSSYDGSKDASQNGASKSDIAYTQTFTTVTGTSAPTWTCQSGDSLETTGTNKGKCKTSGRNPQYYSPNNPVCNSGDTYDSSSKQCSTIKILASLFKYTLKNSNGTYTRYYVGKTGACAAASLGDAVCTESSDVQKNVANWFSYYHTRLLMAKTGVMESFSGIDPSFRIGFGSIDGNNNSGLPSDRTTKNGYVIANVKPFSDQKAAFWSWLAGGKANNGTPLRAALDAVGQYYQTAQPWGSMSSDPDYNTGSGKGELACRQSYTILTTDGFWNGAAASTSIGDVDSTALTVKGTGDRSYVFDAQAPYRDGRSLTLADVAMYYWIKDLRTDTADEVPISDEDPAFWQHMTTFTLGLGFTPTNIQPSGTTYEQIARWARGGDAIKNFSWPAPAADDINNIADLAHAAINGHGSFNSASSPQEFSSALKDALKRAAERVGTGAALASNSTELTSGTVSYQANYLTAKWTGDLKAYPIVNDRVGDTATWTASAVLPAAANRKLYTSSNGADTFEFTTTNLNLFSADQQKALTSTLADNQAIIAYMRGDGTKEQRNKGALRNRSTALGDIVNSQPVYVGAPDANQFIGQNFTGSSAYVDFAVTKKERDKRVLVAANDGFIHAFNADSGVETHAYLPGAVITSGLKTYADPDYGSTSLPHQFFNDGELTVADVYDTTAKAWRTVAVGTTGRGPARAVYAIDVTNPAAYSLLWERSAADGKDNSSAIGQMTGKPVIAQTANGVWSVLIGNGYNSGPDSAALLQFALADGALTVHATDSTTGNGMAAPAVWIGDTSNGVSTEAYAGDILGRVWKFVLNDGTPRPSSTGSLVFTATNAAKAALPITAGMLMGRDPNTGNTWLFFGTGRYLAAADLQSKATQSWFGIIVGSTDTTLTDNLASKGRGALVVRTIDAESTQGRSTSPATAGDLAGKSGWYMDLTSPTKGSEGERMVNANGFDTRRLVGITRIPVATDVCNPSGGGWAMYLDPFTGSSFADNVFDTNGDGAIDGKDGVTSGGKTAPNNGVYFGSLPNGATIIGKLMVVTMDNGSRGQVLKRGGNGERLRVSWRELVNP</sequence>
<dbReference type="InterPro" id="IPR008707">
    <property type="entry name" value="B-propeller_PilY1"/>
</dbReference>
<feature type="domain" description="PilY1 beta-propeller" evidence="3">
    <location>
        <begin position="693"/>
        <end position="1038"/>
    </location>
</feature>
<dbReference type="GO" id="GO:0046872">
    <property type="term" value="F:metal ion binding"/>
    <property type="evidence" value="ECO:0007669"/>
    <property type="project" value="UniProtKB-KW"/>
</dbReference>
<accession>A0A7G8Q629</accession>
<evidence type="ECO:0000313" key="4">
    <source>
        <dbReference type="EMBL" id="QNK02237.1"/>
    </source>
</evidence>
<dbReference type="RefSeq" id="WP_187057694.1">
    <property type="nucleotide sequence ID" value="NZ_CP060412.1"/>
</dbReference>